<dbReference type="InterPro" id="IPR045851">
    <property type="entry name" value="AMP-bd_C_sf"/>
</dbReference>
<dbReference type="PANTHER" id="PTHR43201">
    <property type="entry name" value="ACYL-COA SYNTHETASE"/>
    <property type="match status" value="1"/>
</dbReference>
<evidence type="ECO:0000259" key="4">
    <source>
        <dbReference type="Pfam" id="PF13193"/>
    </source>
</evidence>
<dbReference type="GO" id="GO:0031956">
    <property type="term" value="F:medium-chain fatty acid-CoA ligase activity"/>
    <property type="evidence" value="ECO:0007669"/>
    <property type="project" value="TreeGrafter"/>
</dbReference>
<evidence type="ECO:0000313" key="6">
    <source>
        <dbReference type="Proteomes" id="UP000078532"/>
    </source>
</evidence>
<name>A0A1B7LIN2_9FIRM</name>
<evidence type="ECO:0000256" key="1">
    <source>
        <dbReference type="ARBA" id="ARBA00006432"/>
    </source>
</evidence>
<accession>A0A1B7LIN2</accession>
<proteinExistence type="inferred from homology"/>
<protein>
    <submittedName>
        <fullName evidence="5">AMP-dependent synthetase</fullName>
    </submittedName>
</protein>
<dbReference type="GO" id="GO:0006631">
    <property type="term" value="P:fatty acid metabolic process"/>
    <property type="evidence" value="ECO:0007669"/>
    <property type="project" value="TreeGrafter"/>
</dbReference>
<dbReference type="Pfam" id="PF13193">
    <property type="entry name" value="AMP-binding_C"/>
    <property type="match status" value="1"/>
</dbReference>
<dbReference type="EMBL" id="LYVF01000013">
    <property type="protein sequence ID" value="OAT86427.1"/>
    <property type="molecule type" value="Genomic_DNA"/>
</dbReference>
<dbReference type="SUPFAM" id="SSF56801">
    <property type="entry name" value="Acetyl-CoA synthetase-like"/>
    <property type="match status" value="1"/>
</dbReference>
<gene>
    <name evidence="5" type="ORF">A6M21_03095</name>
</gene>
<keyword evidence="6" id="KW-1185">Reference proteome</keyword>
<sequence>MMSGEERTYDMRMFKDTFEYEFTYLNGFLRNARRLAGRPALTCPLREKTWTYAELNRECNRLAHALLADGVGKNDVVMYQLLNGAEFVFLYLAPQKIGAINCPVNFRLADGETAFIIDDSRPAVFFYDVEFKETAESALAMAGHKPRRVVMVDPWGRGEPFAGSITYEEYVSGRPVDDPGIPRPMHIYDETTRLYTSGTTGRSKGVPINNINDVLSAHDVIMHFPLSPLDKTMNMSSWFHRGGLYSGGPNPTLYAGGEVVALRQFRPRTCLDYVEKYGITFLIGAPPMLKLLHDFQLKNPRDLGKLKGIVTMGAPLEKEACIKFQQVLTPNIFNGYGTSEAFWNTFLRPHDLPRMAGTAGRACTDDDVRVVKIHPDRRAEPDDFASRDNQEAGEIIVKAPAKTTYSYVNNPAESERVFYKGWIYIGDVGTWDENEYITVVGRKDDIIISAGENIHPVQVEEVLNEHPKVKESVVTGVPDEVRGEAVAAYVVKADPSLTAKELDEHCRSHPMLAMYKKPRFYRFVDELPYTGTGKKIHYKVKEQAAGDLRAGLLERA</sequence>
<dbReference type="Proteomes" id="UP000078532">
    <property type="component" value="Unassembled WGS sequence"/>
</dbReference>
<reference evidence="5 6" key="1">
    <citation type="submission" date="2016-04" db="EMBL/GenBank/DDBJ databases">
        <authorList>
            <person name="Evans L.H."/>
            <person name="Alamgir A."/>
            <person name="Owens N."/>
            <person name="Weber N.D."/>
            <person name="Virtaneva K."/>
            <person name="Barbian K."/>
            <person name="Babar A."/>
            <person name="Rosenke K."/>
        </authorList>
    </citation>
    <scope>NUCLEOTIDE SEQUENCE [LARGE SCALE GENOMIC DNA]</scope>
    <source>
        <strain evidence="5 6">LMa1</strain>
    </source>
</reference>
<dbReference type="Gene3D" id="3.40.50.12780">
    <property type="entry name" value="N-terminal domain of ligase-like"/>
    <property type="match status" value="1"/>
</dbReference>
<dbReference type="AlphaFoldDB" id="A0A1B7LIN2"/>
<dbReference type="InterPro" id="IPR025110">
    <property type="entry name" value="AMP-bd_C"/>
</dbReference>
<organism evidence="5 6">
    <name type="scientific">Desulfotomaculum copahuensis</name>
    <dbReference type="NCBI Taxonomy" id="1838280"/>
    <lineage>
        <taxon>Bacteria</taxon>
        <taxon>Bacillati</taxon>
        <taxon>Bacillota</taxon>
        <taxon>Clostridia</taxon>
        <taxon>Eubacteriales</taxon>
        <taxon>Desulfotomaculaceae</taxon>
        <taxon>Desulfotomaculum</taxon>
    </lineage>
</organism>
<dbReference type="Pfam" id="PF00501">
    <property type="entry name" value="AMP-binding"/>
    <property type="match status" value="1"/>
</dbReference>
<dbReference type="STRING" id="1838280.A6M21_03095"/>
<evidence type="ECO:0000259" key="3">
    <source>
        <dbReference type="Pfam" id="PF00501"/>
    </source>
</evidence>
<evidence type="ECO:0000313" key="5">
    <source>
        <dbReference type="EMBL" id="OAT86427.1"/>
    </source>
</evidence>
<dbReference type="InterPro" id="IPR000873">
    <property type="entry name" value="AMP-dep_synth/lig_dom"/>
</dbReference>
<comment type="similarity">
    <text evidence="1">Belongs to the ATP-dependent AMP-binding enzyme family.</text>
</comment>
<dbReference type="PANTHER" id="PTHR43201:SF5">
    <property type="entry name" value="MEDIUM-CHAIN ACYL-COA LIGASE ACSF2, MITOCHONDRIAL"/>
    <property type="match status" value="1"/>
</dbReference>
<dbReference type="InterPro" id="IPR042099">
    <property type="entry name" value="ANL_N_sf"/>
</dbReference>
<comment type="caution">
    <text evidence="5">The sequence shown here is derived from an EMBL/GenBank/DDBJ whole genome shotgun (WGS) entry which is preliminary data.</text>
</comment>
<keyword evidence="2" id="KW-0436">Ligase</keyword>
<evidence type="ECO:0000256" key="2">
    <source>
        <dbReference type="ARBA" id="ARBA00022598"/>
    </source>
</evidence>
<feature type="domain" description="AMP-dependent synthetase/ligase" evidence="3">
    <location>
        <begin position="30"/>
        <end position="400"/>
    </location>
</feature>
<feature type="domain" description="AMP-binding enzyme C-terminal" evidence="4">
    <location>
        <begin position="458"/>
        <end position="534"/>
    </location>
</feature>
<dbReference type="Gene3D" id="3.30.300.30">
    <property type="match status" value="1"/>
</dbReference>